<accession>A0A916NN28</accession>
<dbReference type="InterPro" id="IPR025634">
    <property type="entry name" value="DUF4292"/>
</dbReference>
<dbReference type="Pfam" id="PF14125">
    <property type="entry name" value="DUF4292"/>
    <property type="match status" value="1"/>
</dbReference>
<proteinExistence type="predicted"/>
<evidence type="ECO:0000313" key="1">
    <source>
        <dbReference type="EMBL" id="CAG5010262.1"/>
    </source>
</evidence>
<reference evidence="1" key="1">
    <citation type="submission" date="2021-04" db="EMBL/GenBank/DDBJ databases">
        <authorList>
            <person name="Rodrigo-Torres L."/>
            <person name="Arahal R. D."/>
            <person name="Lucena T."/>
        </authorList>
    </citation>
    <scope>NUCLEOTIDE SEQUENCE</scope>
    <source>
        <strain evidence="1">CECT 9275</strain>
    </source>
</reference>
<comment type="caution">
    <text evidence="1">The sequence shown here is derived from an EMBL/GenBank/DDBJ whole genome shotgun (WGS) entry which is preliminary data.</text>
</comment>
<sequence>MNNKQWIWLLAMGLLGLSSCHKQRISKKTTDTGTDTVSVSAVHIPEKTDTLAATPDSAEIINTPLNIAEVDFDYLTTKSRFSLKTKNQDLDNVNVNMRIRKDSLIWISVTGVGFEVARGLITRDSISFVDKFHKEFFVFDYRELSKRYNFELNFDLLQSVIIGNLPFPQEAGNMVTKENEFFVLKQQGERITTDNYISENNLKLTRLRSVEIPTNNTFSLDYEDFKSVNNLIFPFVSSLKLDVKSQKDQQFYQTNVNIKHNKVEITKESPGFPFTIPSSYTRKR</sequence>
<evidence type="ECO:0000313" key="2">
    <source>
        <dbReference type="Proteomes" id="UP000680038"/>
    </source>
</evidence>
<evidence type="ECO:0008006" key="3">
    <source>
        <dbReference type="Google" id="ProtNLM"/>
    </source>
</evidence>
<organism evidence="1 2">
    <name type="scientific">Dyadobacter helix</name>
    <dbReference type="NCBI Taxonomy" id="2822344"/>
    <lineage>
        <taxon>Bacteria</taxon>
        <taxon>Pseudomonadati</taxon>
        <taxon>Bacteroidota</taxon>
        <taxon>Cytophagia</taxon>
        <taxon>Cytophagales</taxon>
        <taxon>Spirosomataceae</taxon>
        <taxon>Dyadobacter</taxon>
    </lineage>
</organism>
<dbReference type="PROSITE" id="PS51257">
    <property type="entry name" value="PROKAR_LIPOPROTEIN"/>
    <property type="match status" value="1"/>
</dbReference>
<gene>
    <name evidence="1" type="ORF">DYBT9275_04676</name>
</gene>
<dbReference type="Proteomes" id="UP000680038">
    <property type="component" value="Unassembled WGS sequence"/>
</dbReference>
<dbReference type="EMBL" id="CAJRAF010000002">
    <property type="protein sequence ID" value="CAG5010262.1"/>
    <property type="molecule type" value="Genomic_DNA"/>
</dbReference>
<protein>
    <recommendedName>
        <fullName evidence="3">DUF4292 domain-containing protein</fullName>
    </recommendedName>
</protein>
<dbReference type="AlphaFoldDB" id="A0A916NN28"/>
<name>A0A916NN28_9BACT</name>
<dbReference type="RefSeq" id="WP_215241017.1">
    <property type="nucleotide sequence ID" value="NZ_CAJRAF010000002.1"/>
</dbReference>
<keyword evidence="2" id="KW-1185">Reference proteome</keyword>